<dbReference type="EMBL" id="UINC01035507">
    <property type="protein sequence ID" value="SVB28021.1"/>
    <property type="molecule type" value="Genomic_DNA"/>
</dbReference>
<evidence type="ECO:0000256" key="3">
    <source>
        <dbReference type="ARBA" id="ARBA00022475"/>
    </source>
</evidence>
<dbReference type="PANTHER" id="PTHR30047:SF7">
    <property type="entry name" value="HIGH-AFFINITY CHOLINE TRANSPORT PROTEIN"/>
    <property type="match status" value="1"/>
</dbReference>
<evidence type="ECO:0000313" key="8">
    <source>
        <dbReference type="EMBL" id="SVB28021.1"/>
    </source>
</evidence>
<evidence type="ECO:0000256" key="6">
    <source>
        <dbReference type="ARBA" id="ARBA00023136"/>
    </source>
</evidence>
<evidence type="ECO:0000256" key="4">
    <source>
        <dbReference type="ARBA" id="ARBA00022692"/>
    </source>
</evidence>
<evidence type="ECO:0000256" key="7">
    <source>
        <dbReference type="SAM" id="Phobius"/>
    </source>
</evidence>
<keyword evidence="4 7" id="KW-0812">Transmembrane</keyword>
<dbReference type="GO" id="GO:0005886">
    <property type="term" value="C:plasma membrane"/>
    <property type="evidence" value="ECO:0007669"/>
    <property type="project" value="UniProtKB-SubCell"/>
</dbReference>
<evidence type="ECO:0000256" key="1">
    <source>
        <dbReference type="ARBA" id="ARBA00004651"/>
    </source>
</evidence>
<keyword evidence="3" id="KW-1003">Cell membrane</keyword>
<proteinExistence type="predicted"/>
<keyword evidence="6 7" id="KW-0472">Membrane</keyword>
<organism evidence="8">
    <name type="scientific">marine metagenome</name>
    <dbReference type="NCBI Taxonomy" id="408172"/>
    <lineage>
        <taxon>unclassified sequences</taxon>
        <taxon>metagenomes</taxon>
        <taxon>ecological metagenomes</taxon>
    </lineage>
</organism>
<sequence>MTVLVTLSILTPMFVAPMATNALLNKAYDIVASNLGAVYLIMGLLTLLFLLILAMSKYGNIVLGKKDEKPEYGMFGWSSMLFCSGIGASLVLYGTTEWVDYYLKPPFDAEPASSAAIAWASTYGMFHWGIIGW</sequence>
<evidence type="ECO:0000256" key="5">
    <source>
        <dbReference type="ARBA" id="ARBA00022989"/>
    </source>
</evidence>
<gene>
    <name evidence="8" type="ORF">METZ01_LOCUS180875</name>
</gene>
<reference evidence="8" key="1">
    <citation type="submission" date="2018-05" db="EMBL/GenBank/DDBJ databases">
        <authorList>
            <person name="Lanie J.A."/>
            <person name="Ng W.-L."/>
            <person name="Kazmierczak K.M."/>
            <person name="Andrzejewski T.M."/>
            <person name="Davidsen T.M."/>
            <person name="Wayne K.J."/>
            <person name="Tettelin H."/>
            <person name="Glass J.I."/>
            <person name="Rusch D."/>
            <person name="Podicherti R."/>
            <person name="Tsui H.-C.T."/>
            <person name="Winkler M.E."/>
        </authorList>
    </citation>
    <scope>NUCLEOTIDE SEQUENCE</scope>
</reference>
<evidence type="ECO:0000256" key="2">
    <source>
        <dbReference type="ARBA" id="ARBA00022448"/>
    </source>
</evidence>
<keyword evidence="5 7" id="KW-1133">Transmembrane helix</keyword>
<dbReference type="Pfam" id="PF02028">
    <property type="entry name" value="BCCT"/>
    <property type="match status" value="1"/>
</dbReference>
<keyword evidence="2" id="KW-0813">Transport</keyword>
<dbReference type="AlphaFoldDB" id="A0A382CQY5"/>
<dbReference type="GO" id="GO:0022857">
    <property type="term" value="F:transmembrane transporter activity"/>
    <property type="evidence" value="ECO:0007669"/>
    <property type="project" value="InterPro"/>
</dbReference>
<dbReference type="InterPro" id="IPR000060">
    <property type="entry name" value="BCCT_transptr"/>
</dbReference>
<feature type="transmembrane region" description="Helical" evidence="7">
    <location>
        <begin position="32"/>
        <end position="53"/>
    </location>
</feature>
<comment type="subcellular location">
    <subcellularLocation>
        <location evidence="1">Cell membrane</location>
        <topology evidence="1">Multi-pass membrane protein</topology>
    </subcellularLocation>
</comment>
<dbReference type="PANTHER" id="PTHR30047">
    <property type="entry name" value="HIGH-AFFINITY CHOLINE TRANSPORT PROTEIN-RELATED"/>
    <property type="match status" value="1"/>
</dbReference>
<protein>
    <submittedName>
        <fullName evidence="8">Uncharacterized protein</fullName>
    </submittedName>
</protein>
<feature type="non-terminal residue" evidence="8">
    <location>
        <position position="133"/>
    </location>
</feature>
<feature type="transmembrane region" description="Helical" evidence="7">
    <location>
        <begin position="74"/>
        <end position="93"/>
    </location>
</feature>
<accession>A0A382CQY5</accession>
<name>A0A382CQY5_9ZZZZ</name>